<evidence type="ECO:0000313" key="2">
    <source>
        <dbReference type="Proteomes" id="UP000660668"/>
    </source>
</evidence>
<comment type="caution">
    <text evidence="1">The sequence shown here is derived from an EMBL/GenBank/DDBJ whole genome shotgun (WGS) entry which is preliminary data.</text>
</comment>
<keyword evidence="2" id="KW-1185">Reference proteome</keyword>
<protein>
    <submittedName>
        <fullName evidence="1">Uncharacterized protein</fullName>
    </submittedName>
</protein>
<proteinExistence type="predicted"/>
<name>A0A930VNH7_9ACTN</name>
<gene>
    <name evidence="1" type="ORF">ISU10_13905</name>
</gene>
<dbReference type="Proteomes" id="UP000660668">
    <property type="component" value="Unassembled WGS sequence"/>
</dbReference>
<organism evidence="1 2">
    <name type="scientific">Nocardioides agariphilus</name>
    <dbReference type="NCBI Taxonomy" id="433664"/>
    <lineage>
        <taxon>Bacteria</taxon>
        <taxon>Bacillati</taxon>
        <taxon>Actinomycetota</taxon>
        <taxon>Actinomycetes</taxon>
        <taxon>Propionibacteriales</taxon>
        <taxon>Nocardioidaceae</taxon>
        <taxon>Nocardioides</taxon>
    </lineage>
</organism>
<accession>A0A930VNH7</accession>
<dbReference type="RefSeq" id="WP_194697009.1">
    <property type="nucleotide sequence ID" value="NZ_JADKPO010000018.1"/>
</dbReference>
<reference evidence="1" key="1">
    <citation type="submission" date="2020-11" db="EMBL/GenBank/DDBJ databases">
        <title>Nocardioides cynanchi sp. nov., isolated from soil of rhizosphere of Cynanchum wilfordii.</title>
        <authorList>
            <person name="Lee J.-S."/>
            <person name="Suh M.K."/>
            <person name="Kim J.-S."/>
        </authorList>
    </citation>
    <scope>NUCLEOTIDE SEQUENCE</scope>
    <source>
        <strain evidence="1">KCTC 19276</strain>
    </source>
</reference>
<dbReference type="AlphaFoldDB" id="A0A930VNH7"/>
<dbReference type="EMBL" id="JADKPO010000018">
    <property type="protein sequence ID" value="MBF4768856.1"/>
    <property type="molecule type" value="Genomic_DNA"/>
</dbReference>
<sequence length="155" mass="18048">MAEGQMLVDESNDRAWTEIAHGTRLHWRVLVNVGEPKAESNFARVHELYPYERVADRARAYIYAALEHLMLWADVVAPFKFHPEQANVFQQRPPYTLARAALEASAQAVWMLNTTDPLECIRRHLCLIRWDLQEHRKSTIDGERRRAVVTSREVV</sequence>
<evidence type="ECO:0000313" key="1">
    <source>
        <dbReference type="EMBL" id="MBF4768856.1"/>
    </source>
</evidence>